<dbReference type="KEGG" id="mpj:MPNE_0059"/>
<dbReference type="HOGENOM" id="CLU_2538973_0_0_14"/>
<feature type="compositionally biased region" description="Polar residues" evidence="1">
    <location>
        <begin position="73"/>
        <end position="83"/>
    </location>
</feature>
<evidence type="ECO:0000313" key="2">
    <source>
        <dbReference type="EMBL" id="ADK86886.1"/>
    </source>
</evidence>
<organism evidence="2 3">
    <name type="scientific">Mycoplasmoides pneumoniae (strain ATCC 15531 / DSM 23978 / CIP 103766 / NBRC 14401 / NCTC 10119 / FH)</name>
    <name type="common">Mycoplasma pneumoniae</name>
    <dbReference type="NCBI Taxonomy" id="722438"/>
    <lineage>
        <taxon>Bacteria</taxon>
        <taxon>Bacillati</taxon>
        <taxon>Mycoplasmatota</taxon>
        <taxon>Mycoplasmoidales</taxon>
        <taxon>Mycoplasmoidaceae</taxon>
        <taxon>Mycoplasmoides</taxon>
    </lineage>
</organism>
<dbReference type="AlphaFoldDB" id="A0A0H3DMB8"/>
<sequence>MLKSTHNFLDKNIPLRKKWIEEKIASDELEGWEYTQIYPFLRKLSRRKRYHFLRALENGDKPTSVLTDRENQLSENQISQAHA</sequence>
<feature type="region of interest" description="Disordered" evidence="1">
    <location>
        <begin position="61"/>
        <end position="83"/>
    </location>
</feature>
<reference evidence="2 3" key="1">
    <citation type="journal article" date="2010" name="Appl. Environ. Microbiol.">
        <title>Targeted chromosomal knockouts in Mycoplasma pneumoniae.</title>
        <authorList>
            <person name="Krishnakumar R."/>
            <person name="Assad-Garcia N."/>
            <person name="Benders G.A."/>
            <person name="Phan Q."/>
            <person name="Montague M.G."/>
            <person name="Glass J.I."/>
        </authorList>
    </citation>
    <scope>NUCLEOTIDE SEQUENCE [LARGE SCALE GENOMIC DNA]</scope>
    <source>
        <strain evidence="3">ATCC 15531 / DSM 22911 / NBRC 14401 / NCTC 10119 / FH</strain>
    </source>
</reference>
<proteinExistence type="predicted"/>
<dbReference type="PaxDb" id="722438-MPNE_0059"/>
<dbReference type="PATRIC" id="fig|722438.5.peg.62"/>
<dbReference type="Proteomes" id="UP000007756">
    <property type="component" value="Chromosome"/>
</dbReference>
<name>A0A0H3DMB8_MYCPB</name>
<gene>
    <name evidence="2" type="ordered locus">MPNE_0059</name>
</gene>
<evidence type="ECO:0000313" key="3">
    <source>
        <dbReference type="Proteomes" id="UP000007756"/>
    </source>
</evidence>
<accession>A0A0H3DMB8</accession>
<dbReference type="GeneID" id="66609307"/>
<evidence type="ECO:0000256" key="1">
    <source>
        <dbReference type="SAM" id="MobiDB-lite"/>
    </source>
</evidence>
<dbReference type="EMBL" id="CP002077">
    <property type="protein sequence ID" value="ADK86886.1"/>
    <property type="molecule type" value="Genomic_DNA"/>
</dbReference>
<dbReference type="RefSeq" id="WP_014574853.1">
    <property type="nucleotide sequence ID" value="NZ_CP010546.1"/>
</dbReference>
<protein>
    <submittedName>
        <fullName evidence="2">Uncharacterized protein</fullName>
    </submittedName>
</protein>